<evidence type="ECO:0000313" key="3">
    <source>
        <dbReference type="Proteomes" id="UP001432062"/>
    </source>
</evidence>
<accession>A0ABZ1YMK7</accession>
<sequence>MPPPADRPAPAGNAVIPGTRKPNRDRIVTPTDDDDEDDEYFRDRQQRGWLQ</sequence>
<protein>
    <submittedName>
        <fullName evidence="2">Uncharacterized protein</fullName>
    </submittedName>
</protein>
<name>A0ABZ1YMK7_9NOCA</name>
<gene>
    <name evidence="2" type="ORF">OG563_28815</name>
</gene>
<dbReference type="EMBL" id="CP109441">
    <property type="protein sequence ID" value="WUV43221.1"/>
    <property type="molecule type" value="Genomic_DNA"/>
</dbReference>
<reference evidence="2" key="1">
    <citation type="submission" date="2022-10" db="EMBL/GenBank/DDBJ databases">
        <title>The complete genomes of actinobacterial strains from the NBC collection.</title>
        <authorList>
            <person name="Joergensen T.S."/>
            <person name="Alvarez Arevalo M."/>
            <person name="Sterndorff E.B."/>
            <person name="Faurdal D."/>
            <person name="Vuksanovic O."/>
            <person name="Mourched A.-S."/>
            <person name="Charusanti P."/>
            <person name="Shaw S."/>
            <person name="Blin K."/>
            <person name="Weber T."/>
        </authorList>
    </citation>
    <scope>NUCLEOTIDE SEQUENCE</scope>
    <source>
        <strain evidence="2">NBC_01482</strain>
    </source>
</reference>
<feature type="compositionally biased region" description="Basic and acidic residues" evidence="1">
    <location>
        <begin position="41"/>
        <end position="51"/>
    </location>
</feature>
<evidence type="ECO:0000313" key="2">
    <source>
        <dbReference type="EMBL" id="WUV43221.1"/>
    </source>
</evidence>
<feature type="compositionally biased region" description="Acidic residues" evidence="1">
    <location>
        <begin position="31"/>
        <end position="40"/>
    </location>
</feature>
<dbReference type="Proteomes" id="UP001432062">
    <property type="component" value="Chromosome"/>
</dbReference>
<keyword evidence="3" id="KW-1185">Reference proteome</keyword>
<organism evidence="2 3">
    <name type="scientific">Nocardia vinacea</name>
    <dbReference type="NCBI Taxonomy" id="96468"/>
    <lineage>
        <taxon>Bacteria</taxon>
        <taxon>Bacillati</taxon>
        <taxon>Actinomycetota</taxon>
        <taxon>Actinomycetes</taxon>
        <taxon>Mycobacteriales</taxon>
        <taxon>Nocardiaceae</taxon>
        <taxon>Nocardia</taxon>
    </lineage>
</organism>
<evidence type="ECO:0000256" key="1">
    <source>
        <dbReference type="SAM" id="MobiDB-lite"/>
    </source>
</evidence>
<dbReference type="RefSeq" id="WP_329405771.1">
    <property type="nucleotide sequence ID" value="NZ_CP109441.1"/>
</dbReference>
<feature type="region of interest" description="Disordered" evidence="1">
    <location>
        <begin position="1"/>
        <end position="51"/>
    </location>
</feature>
<proteinExistence type="predicted"/>